<name>A0A6G1JIZ6_9PLEO</name>
<feature type="region of interest" description="Disordered" evidence="1">
    <location>
        <begin position="1"/>
        <end position="20"/>
    </location>
</feature>
<protein>
    <submittedName>
        <fullName evidence="2">Uncharacterized protein</fullName>
    </submittedName>
</protein>
<evidence type="ECO:0000313" key="2">
    <source>
        <dbReference type="EMBL" id="KAF2690123.1"/>
    </source>
</evidence>
<dbReference type="EMBL" id="MU005571">
    <property type="protein sequence ID" value="KAF2690123.1"/>
    <property type="molecule type" value="Genomic_DNA"/>
</dbReference>
<dbReference type="Proteomes" id="UP000799291">
    <property type="component" value="Unassembled WGS sequence"/>
</dbReference>
<dbReference type="AlphaFoldDB" id="A0A6G1JIZ6"/>
<sequence length="149" mass="17304">MSTQILSPSPQPQAQSQGEQQASRLLSNSKIIWGAEKDYDFEIETDDYLYYQCMVREDRGYEYGLPLLMTILCYGEEAAWNELDRMLRVWAGQVKSGREMSREEQLSIFGGKKGRYRGVLEQFMDLKEKKEKEARKGKDVGMADRGKRK</sequence>
<evidence type="ECO:0000256" key="1">
    <source>
        <dbReference type="SAM" id="MobiDB-lite"/>
    </source>
</evidence>
<dbReference type="OrthoDB" id="3552169at2759"/>
<accession>A0A6G1JIZ6</accession>
<organism evidence="2 3">
    <name type="scientific">Lentithecium fluviatile CBS 122367</name>
    <dbReference type="NCBI Taxonomy" id="1168545"/>
    <lineage>
        <taxon>Eukaryota</taxon>
        <taxon>Fungi</taxon>
        <taxon>Dikarya</taxon>
        <taxon>Ascomycota</taxon>
        <taxon>Pezizomycotina</taxon>
        <taxon>Dothideomycetes</taxon>
        <taxon>Pleosporomycetidae</taxon>
        <taxon>Pleosporales</taxon>
        <taxon>Massarineae</taxon>
        <taxon>Lentitheciaceae</taxon>
        <taxon>Lentithecium</taxon>
    </lineage>
</organism>
<gene>
    <name evidence="2" type="ORF">K458DRAFT_412948</name>
</gene>
<reference evidence="2" key="1">
    <citation type="journal article" date="2020" name="Stud. Mycol.">
        <title>101 Dothideomycetes genomes: a test case for predicting lifestyles and emergence of pathogens.</title>
        <authorList>
            <person name="Haridas S."/>
            <person name="Albert R."/>
            <person name="Binder M."/>
            <person name="Bloem J."/>
            <person name="Labutti K."/>
            <person name="Salamov A."/>
            <person name="Andreopoulos B."/>
            <person name="Baker S."/>
            <person name="Barry K."/>
            <person name="Bills G."/>
            <person name="Bluhm B."/>
            <person name="Cannon C."/>
            <person name="Castanera R."/>
            <person name="Culley D."/>
            <person name="Daum C."/>
            <person name="Ezra D."/>
            <person name="Gonzalez J."/>
            <person name="Henrissat B."/>
            <person name="Kuo A."/>
            <person name="Liang C."/>
            <person name="Lipzen A."/>
            <person name="Lutzoni F."/>
            <person name="Magnuson J."/>
            <person name="Mondo S."/>
            <person name="Nolan M."/>
            <person name="Ohm R."/>
            <person name="Pangilinan J."/>
            <person name="Park H.-J."/>
            <person name="Ramirez L."/>
            <person name="Alfaro M."/>
            <person name="Sun H."/>
            <person name="Tritt A."/>
            <person name="Yoshinaga Y."/>
            <person name="Zwiers L.-H."/>
            <person name="Turgeon B."/>
            <person name="Goodwin S."/>
            <person name="Spatafora J."/>
            <person name="Crous P."/>
            <person name="Grigoriev I."/>
        </authorList>
    </citation>
    <scope>NUCLEOTIDE SEQUENCE</scope>
    <source>
        <strain evidence="2">CBS 122367</strain>
    </source>
</reference>
<evidence type="ECO:0000313" key="3">
    <source>
        <dbReference type="Proteomes" id="UP000799291"/>
    </source>
</evidence>
<keyword evidence="3" id="KW-1185">Reference proteome</keyword>
<proteinExistence type="predicted"/>
<feature type="region of interest" description="Disordered" evidence="1">
    <location>
        <begin position="130"/>
        <end position="149"/>
    </location>
</feature>